<comment type="caution">
    <text evidence="2">The sequence shown here is derived from an EMBL/GenBank/DDBJ whole genome shotgun (WGS) entry which is preliminary data.</text>
</comment>
<evidence type="ECO:0000313" key="5">
    <source>
        <dbReference type="Proteomes" id="UP000264294"/>
    </source>
</evidence>
<proteinExistence type="predicted"/>
<dbReference type="Proteomes" id="UP000264294">
    <property type="component" value="Unassembled WGS sequence"/>
</dbReference>
<sequence length="79" mass="8975">MPIPTVTQRDLKKSRDLVEKLLKVKGESYQNWLHAQHQQFIEGNQELILEALTLFVEEEKGSGRIPEGTGTLSQSNEIV</sequence>
<dbReference type="Proteomes" id="UP000029389">
    <property type="component" value="Unassembled WGS sequence"/>
</dbReference>
<dbReference type="RefSeq" id="WP_042978661.1">
    <property type="nucleotide sequence ID" value="NZ_JMQC01000007.1"/>
</dbReference>
<reference evidence="3 5" key="2">
    <citation type="submission" date="2018-08" db="EMBL/GenBank/DDBJ databases">
        <title>Bacillus clarus sp. nov. strain PS00077A.</title>
        <authorList>
            <person name="Mendez Acevedo M."/>
            <person name="Carroll L."/>
            <person name="Mukherjee M."/>
            <person name="Wiedmann M."/>
            <person name="Kovac J."/>
        </authorList>
    </citation>
    <scope>NUCLEOTIDE SEQUENCE [LARGE SCALE GENOMIC DNA]</scope>
    <source>
        <strain evidence="3 5">PS00077A</strain>
    </source>
</reference>
<dbReference type="PATRIC" id="fig|1405.8.peg.61"/>
<dbReference type="AlphaFoldDB" id="A0A090Z230"/>
<feature type="region of interest" description="Disordered" evidence="1">
    <location>
        <begin position="60"/>
        <end position="79"/>
    </location>
</feature>
<gene>
    <name evidence="3" type="ORF">D0U04_23865</name>
    <name evidence="2" type="ORF">DJ93_5890</name>
</gene>
<dbReference type="EMBL" id="QVOD01000042">
    <property type="protein sequence ID" value="RFT63909.1"/>
    <property type="molecule type" value="Genomic_DNA"/>
</dbReference>
<evidence type="ECO:0000313" key="2">
    <source>
        <dbReference type="EMBL" id="KFN04677.1"/>
    </source>
</evidence>
<feature type="compositionally biased region" description="Polar residues" evidence="1">
    <location>
        <begin position="70"/>
        <end position="79"/>
    </location>
</feature>
<evidence type="ECO:0000313" key="3">
    <source>
        <dbReference type="EMBL" id="RFT63909.1"/>
    </source>
</evidence>
<reference evidence="2 4" key="1">
    <citation type="submission" date="2014-04" db="EMBL/GenBank/DDBJ databases">
        <authorList>
            <person name="Bishop-Lilly K.A."/>
            <person name="Broomall S.M."/>
            <person name="Chain P.S."/>
            <person name="Chertkov O."/>
            <person name="Coyne S.R."/>
            <person name="Daligault H.E."/>
            <person name="Davenport K.W."/>
            <person name="Erkkila T."/>
            <person name="Frey K.G."/>
            <person name="Gibbons H.S."/>
            <person name="Gu W."/>
            <person name="Jaissle J."/>
            <person name="Johnson S.L."/>
            <person name="Koroleva G.I."/>
            <person name="Ladner J.T."/>
            <person name="Lo C.-C."/>
            <person name="Minogue T.D."/>
            <person name="Munk C."/>
            <person name="Palacios G.F."/>
            <person name="Redden C.L."/>
            <person name="Rosenzweig C.N."/>
            <person name="Scholz M.B."/>
            <person name="Teshima H."/>
            <person name="Xu Y."/>
        </authorList>
    </citation>
    <scope>NUCLEOTIDE SEQUENCE [LARGE SCALE GENOMIC DNA]</scope>
    <source>
        <strain evidence="2 4">BHP</strain>
    </source>
</reference>
<organism evidence="2 4">
    <name type="scientific">Bacillus clarus</name>
    <dbReference type="NCBI Taxonomy" id="2338372"/>
    <lineage>
        <taxon>Bacteria</taxon>
        <taxon>Bacillati</taxon>
        <taxon>Bacillota</taxon>
        <taxon>Bacilli</taxon>
        <taxon>Bacillales</taxon>
        <taxon>Bacillaceae</taxon>
        <taxon>Bacillus</taxon>
        <taxon>Bacillus cereus group</taxon>
    </lineage>
</organism>
<accession>A0A090Z230</accession>
<evidence type="ECO:0000256" key="1">
    <source>
        <dbReference type="SAM" id="MobiDB-lite"/>
    </source>
</evidence>
<dbReference type="EMBL" id="JMQC01000007">
    <property type="protein sequence ID" value="KFN04677.1"/>
    <property type="molecule type" value="Genomic_DNA"/>
</dbReference>
<keyword evidence="5" id="KW-1185">Reference proteome</keyword>
<evidence type="ECO:0000313" key="4">
    <source>
        <dbReference type="Proteomes" id="UP000029389"/>
    </source>
</evidence>
<name>A0A090Z230_9BACI</name>
<protein>
    <submittedName>
        <fullName evidence="2">Uncharacterized protein</fullName>
    </submittedName>
</protein>